<proteinExistence type="inferred from homology"/>
<dbReference type="SUPFAM" id="SSF53335">
    <property type="entry name" value="S-adenosyl-L-methionine-dependent methyltransferases"/>
    <property type="match status" value="1"/>
</dbReference>
<evidence type="ECO:0000256" key="1">
    <source>
        <dbReference type="ARBA" id="ARBA00022490"/>
    </source>
</evidence>
<dbReference type="PIRSF" id="PIRSF029038">
    <property type="entry name" value="Mtase_YbiN_prd"/>
    <property type="match status" value="1"/>
</dbReference>
<evidence type="ECO:0000256" key="5">
    <source>
        <dbReference type="ARBA" id="ARBA00022691"/>
    </source>
</evidence>
<gene>
    <name evidence="6" type="primary">rlmF</name>
    <name evidence="7" type="ORF">PK35_00140</name>
</gene>
<dbReference type="STRING" id="1382798.PK35_00140"/>
<dbReference type="Pfam" id="PF05971">
    <property type="entry name" value="Methyltransf_10"/>
    <property type="match status" value="1"/>
</dbReference>
<comment type="function">
    <text evidence="6">Specifically methylates the adenine in position 1618 of 23S rRNA.</text>
</comment>
<dbReference type="Gene3D" id="3.40.50.150">
    <property type="entry name" value="Vaccinia Virus protein VP39"/>
    <property type="match status" value="1"/>
</dbReference>
<dbReference type="Proteomes" id="UP000032361">
    <property type="component" value="Unassembled WGS sequence"/>
</dbReference>
<dbReference type="NCBIfam" id="NF008725">
    <property type="entry name" value="PRK11727.1"/>
    <property type="match status" value="1"/>
</dbReference>
<dbReference type="EC" id="2.1.1.181" evidence="6"/>
<evidence type="ECO:0000256" key="3">
    <source>
        <dbReference type="ARBA" id="ARBA00022603"/>
    </source>
</evidence>
<evidence type="ECO:0000256" key="4">
    <source>
        <dbReference type="ARBA" id="ARBA00022679"/>
    </source>
</evidence>
<comment type="caution">
    <text evidence="7">The sequence shown here is derived from an EMBL/GenBank/DDBJ whole genome shotgun (WGS) entry which is preliminary data.</text>
</comment>
<accession>A0A0D7WAL6</accession>
<sequence length="291" mass="33030">MVKPKLHTNNKHKLGYNFEALCDVYPDLKDFITLNKSNQNTINFANPEAVKALNKALLFKHYRIKFWDFPDDNLCPPIPGRVDYIHYLNDLLTDENYTKTVKVIDIGTGATSIYPLLGHAEYNWNFVATDIDVASLQNAKSIIQKNNLVDAIELRHQNDNQHILKGIIKASDAFALSMCNLPFYKNEAEANAATERKLKGLKSSEDNFIRNFSGTPNELIYKGGEKAFLHNYIYESSQFKAQCMWFTTLVSKRDLIKGLKASLVKLGATKTKVISMGQGQKVSRILAWTFN</sequence>
<dbReference type="InterPro" id="IPR016909">
    <property type="entry name" value="rRNA_lsu_MeTfrase_F"/>
</dbReference>
<dbReference type="GO" id="GO:0052907">
    <property type="term" value="F:23S rRNA (adenine(1618)-N(6))-methyltransferase activity"/>
    <property type="evidence" value="ECO:0007669"/>
    <property type="project" value="UniProtKB-EC"/>
</dbReference>
<comment type="subcellular location">
    <subcellularLocation>
        <location evidence="6">Cytoplasm</location>
    </subcellularLocation>
</comment>
<evidence type="ECO:0000256" key="6">
    <source>
        <dbReference type="HAMAP-Rule" id="MF_01848"/>
    </source>
</evidence>
<keyword evidence="4 6" id="KW-0808">Transferase</keyword>
<dbReference type="PANTHER" id="PTHR13393">
    <property type="entry name" value="SAM-DEPENDENT METHYLTRANSFERASE"/>
    <property type="match status" value="1"/>
</dbReference>
<dbReference type="InterPro" id="IPR010286">
    <property type="entry name" value="METTL16/RlmF"/>
</dbReference>
<keyword evidence="3 6" id="KW-0489">Methyltransferase</keyword>
<keyword evidence="8" id="KW-1185">Reference proteome</keyword>
<dbReference type="PATRIC" id="fig|1382798.3.peg.28"/>
<keyword evidence="1 6" id="KW-0963">Cytoplasm</keyword>
<dbReference type="GO" id="GO:0005737">
    <property type="term" value="C:cytoplasm"/>
    <property type="evidence" value="ECO:0007669"/>
    <property type="project" value="UniProtKB-SubCell"/>
</dbReference>
<dbReference type="GO" id="GO:0070475">
    <property type="term" value="P:rRNA base methylation"/>
    <property type="evidence" value="ECO:0007669"/>
    <property type="project" value="TreeGrafter"/>
</dbReference>
<protein>
    <recommendedName>
        <fullName evidence="6">Ribosomal RNA large subunit methyltransferase F</fullName>
        <ecNumber evidence="6">2.1.1.181</ecNumber>
    </recommendedName>
    <alternativeName>
        <fullName evidence="6">23S rRNA mA1618 methyltransferase</fullName>
    </alternativeName>
    <alternativeName>
        <fullName evidence="6">rRNA adenine N-6-methyltransferase</fullName>
    </alternativeName>
</protein>
<comment type="catalytic activity">
    <reaction evidence="6">
        <text>adenosine(1618) in 23S rRNA + S-adenosyl-L-methionine = N(6)-methyladenosine(1618) in 23S rRNA + S-adenosyl-L-homocysteine + H(+)</text>
        <dbReference type="Rhea" id="RHEA:16497"/>
        <dbReference type="Rhea" id="RHEA-COMP:10229"/>
        <dbReference type="Rhea" id="RHEA-COMP:10231"/>
        <dbReference type="ChEBI" id="CHEBI:15378"/>
        <dbReference type="ChEBI" id="CHEBI:57856"/>
        <dbReference type="ChEBI" id="CHEBI:59789"/>
        <dbReference type="ChEBI" id="CHEBI:74411"/>
        <dbReference type="ChEBI" id="CHEBI:74449"/>
        <dbReference type="EC" id="2.1.1.181"/>
    </reaction>
</comment>
<evidence type="ECO:0000256" key="2">
    <source>
        <dbReference type="ARBA" id="ARBA00022552"/>
    </source>
</evidence>
<dbReference type="PANTHER" id="PTHR13393:SF0">
    <property type="entry name" value="RNA N6-ADENOSINE-METHYLTRANSFERASE METTL16"/>
    <property type="match status" value="1"/>
</dbReference>
<keyword evidence="2 6" id="KW-0698">rRNA processing</keyword>
<keyword evidence="5 6" id="KW-0949">S-adenosyl-L-methionine</keyword>
<dbReference type="InterPro" id="IPR029063">
    <property type="entry name" value="SAM-dependent_MTases_sf"/>
</dbReference>
<reference evidence="7 8" key="1">
    <citation type="journal article" date="2015" name="Antonie Van Leeuwenhoek">
        <title>Tamlana nanhaiensis sp. nov., isolated from surface seawater collected from the South China Sea.</title>
        <authorList>
            <person name="Liu X."/>
            <person name="Lai Q."/>
            <person name="Du Y."/>
            <person name="Li G."/>
            <person name="Sun F."/>
            <person name="Shao Z."/>
        </authorList>
    </citation>
    <scope>NUCLEOTIDE SEQUENCE [LARGE SCALE GENOMIC DNA]</scope>
    <source>
        <strain evidence="7 8">FHC16</strain>
    </source>
</reference>
<organism evidence="7 8">
    <name type="scientific">Neotamlana nanhaiensis</name>
    <dbReference type="NCBI Taxonomy" id="1382798"/>
    <lineage>
        <taxon>Bacteria</taxon>
        <taxon>Pseudomonadati</taxon>
        <taxon>Bacteroidota</taxon>
        <taxon>Flavobacteriia</taxon>
        <taxon>Flavobacteriales</taxon>
        <taxon>Flavobacteriaceae</taxon>
        <taxon>Neotamlana</taxon>
    </lineage>
</organism>
<name>A0A0D7WAL6_9FLAO</name>
<dbReference type="HAMAP" id="MF_01848">
    <property type="entry name" value="23SrRNA_methyltr_F"/>
    <property type="match status" value="1"/>
</dbReference>
<comment type="similarity">
    <text evidence="6">Belongs to the methyltransferase superfamily. METTL16/RlmF family.</text>
</comment>
<evidence type="ECO:0000313" key="7">
    <source>
        <dbReference type="EMBL" id="KJD34767.1"/>
    </source>
</evidence>
<dbReference type="OrthoDB" id="1115728at2"/>
<evidence type="ECO:0000313" key="8">
    <source>
        <dbReference type="Proteomes" id="UP000032361"/>
    </source>
</evidence>
<dbReference type="EMBL" id="JTDV01000001">
    <property type="protein sequence ID" value="KJD34767.1"/>
    <property type="molecule type" value="Genomic_DNA"/>
</dbReference>
<dbReference type="AlphaFoldDB" id="A0A0D7WAL6"/>